<dbReference type="AlphaFoldDB" id="A0A8S9SDG6"/>
<reference evidence="1" key="1">
    <citation type="submission" date="2019-12" db="EMBL/GenBank/DDBJ databases">
        <title>Genome sequencing and annotation of Brassica cretica.</title>
        <authorList>
            <person name="Studholme D.J."/>
            <person name="Sarris P."/>
        </authorList>
    </citation>
    <scope>NUCLEOTIDE SEQUENCE</scope>
    <source>
        <strain evidence="1">PFS-109/04</strain>
        <tissue evidence="1">Leaf</tissue>
    </source>
</reference>
<sequence>MVHRGRVVPTVEKLRRPIEMDATVQKRGNRKGEPVTECKNRYDVAGKDAVNAHS</sequence>
<protein>
    <submittedName>
        <fullName evidence="1">Uncharacterized protein</fullName>
    </submittedName>
</protein>
<dbReference type="Proteomes" id="UP000712600">
    <property type="component" value="Unassembled WGS sequence"/>
</dbReference>
<evidence type="ECO:0000313" key="2">
    <source>
        <dbReference type="Proteomes" id="UP000712600"/>
    </source>
</evidence>
<accession>A0A8S9SDG6</accession>
<organism evidence="1 2">
    <name type="scientific">Brassica cretica</name>
    <name type="common">Mustard</name>
    <dbReference type="NCBI Taxonomy" id="69181"/>
    <lineage>
        <taxon>Eukaryota</taxon>
        <taxon>Viridiplantae</taxon>
        <taxon>Streptophyta</taxon>
        <taxon>Embryophyta</taxon>
        <taxon>Tracheophyta</taxon>
        <taxon>Spermatophyta</taxon>
        <taxon>Magnoliopsida</taxon>
        <taxon>eudicotyledons</taxon>
        <taxon>Gunneridae</taxon>
        <taxon>Pentapetalae</taxon>
        <taxon>rosids</taxon>
        <taxon>malvids</taxon>
        <taxon>Brassicales</taxon>
        <taxon>Brassicaceae</taxon>
        <taxon>Brassiceae</taxon>
        <taxon>Brassica</taxon>
    </lineage>
</organism>
<comment type="caution">
    <text evidence="1">The sequence shown here is derived from an EMBL/GenBank/DDBJ whole genome shotgun (WGS) entry which is preliminary data.</text>
</comment>
<name>A0A8S9SDG6_BRACR</name>
<evidence type="ECO:0000313" key="1">
    <source>
        <dbReference type="EMBL" id="KAF3598223.1"/>
    </source>
</evidence>
<proteinExistence type="predicted"/>
<dbReference type="EMBL" id="QGKX02000004">
    <property type="protein sequence ID" value="KAF3598223.1"/>
    <property type="molecule type" value="Genomic_DNA"/>
</dbReference>
<gene>
    <name evidence="1" type="ORF">F2Q69_00037010</name>
</gene>